<dbReference type="Pfam" id="PF10110">
    <property type="entry name" value="GPDPase_memb"/>
    <property type="match status" value="1"/>
</dbReference>
<gene>
    <name evidence="3" type="primary">ugpQ_2</name>
    <name evidence="3" type="ORF">Spa11_35120</name>
</gene>
<dbReference type="AlphaFoldDB" id="A0A518KBZ8"/>
<dbReference type="EMBL" id="CP036349">
    <property type="protein sequence ID" value="QDV75298.1"/>
    <property type="molecule type" value="Genomic_DNA"/>
</dbReference>
<name>A0A518KBZ8_9BACT</name>
<keyword evidence="1" id="KW-0812">Transmembrane</keyword>
<dbReference type="InterPro" id="IPR018476">
    <property type="entry name" value="GlyceroP-diester-Pdiesterase_M"/>
</dbReference>
<keyword evidence="3" id="KW-0378">Hydrolase</keyword>
<dbReference type="EC" id="3.1.4.46" evidence="3"/>
<dbReference type="GO" id="GO:0006629">
    <property type="term" value="P:lipid metabolic process"/>
    <property type="evidence" value="ECO:0007669"/>
    <property type="project" value="InterPro"/>
</dbReference>
<evidence type="ECO:0000256" key="1">
    <source>
        <dbReference type="SAM" id="Phobius"/>
    </source>
</evidence>
<dbReference type="SUPFAM" id="SSF51695">
    <property type="entry name" value="PLC-like phosphodiesterases"/>
    <property type="match status" value="1"/>
</dbReference>
<feature type="transmembrane region" description="Helical" evidence="1">
    <location>
        <begin position="61"/>
        <end position="93"/>
    </location>
</feature>
<accession>A0A518KBZ8</accession>
<feature type="transmembrane region" description="Helical" evidence="1">
    <location>
        <begin position="325"/>
        <end position="344"/>
    </location>
</feature>
<keyword evidence="1" id="KW-1133">Transmembrane helix</keyword>
<dbReference type="Pfam" id="PF03009">
    <property type="entry name" value="GDPD"/>
    <property type="match status" value="1"/>
</dbReference>
<proteinExistence type="predicted"/>
<dbReference type="GO" id="GO:0008889">
    <property type="term" value="F:glycerophosphodiester phosphodiesterase activity"/>
    <property type="evidence" value="ECO:0007669"/>
    <property type="project" value="UniProtKB-EC"/>
</dbReference>
<feature type="transmembrane region" description="Helical" evidence="1">
    <location>
        <begin position="20"/>
        <end position="41"/>
    </location>
</feature>
<dbReference type="PROSITE" id="PS51704">
    <property type="entry name" value="GP_PDE"/>
    <property type="match status" value="1"/>
</dbReference>
<dbReference type="RefSeq" id="WP_145114469.1">
    <property type="nucleotide sequence ID" value="NZ_CP036349.1"/>
</dbReference>
<keyword evidence="1" id="KW-0472">Membrane</keyword>
<evidence type="ECO:0000259" key="2">
    <source>
        <dbReference type="PROSITE" id="PS51704"/>
    </source>
</evidence>
<feature type="domain" description="GP-PDE" evidence="2">
    <location>
        <begin position="353"/>
        <end position="583"/>
    </location>
</feature>
<feature type="transmembrane region" description="Helical" evidence="1">
    <location>
        <begin position="130"/>
        <end position="152"/>
    </location>
</feature>
<sequence>MNAWSTAVAAWLDCRTRWRALLGVGVVWWFASTLLLAPLYAATLRLAMLGSGQSVLADQDLLYFVTSPIGVAGLVVVSVIATAIVALEFGALLTILSQPPQSPNLLAALQLLLSHSARLLGVAAKIVLQTILWLAPAVAITAATYALLLTKYDINYYLSQRPPAFWAAAVVVVGLTAYIAVVAVKLASDWFLVLPITLFEDEAYWRVGSLSRRRTAPHRWEVRAWIAGWAVGSFLLSMTTTLVIGAAAWRIAPHWPQSLTTVSIGVGLGLTLAVTAGAVAHLVEIVALAAIVRRLHLRLGGVIPETLTRDGGLGNGASFVTRKRLAVGMPVALLGAVTLGFVTLSSVPVEDRVLVIAHRGSPFSAPDNTLAAVRAAIAEGADWIEIDVQETVDGEVVVFHDSDFMKAAGLNLKIWDATASQLADIDIGSSFGADFATERVPTLRAVLDECRGKAGVLVELKYFGHDVRLEERVVEIVEAAGMVDQTKFMSLHRNGVAKLKALRPEWRVGQLLSVTAGSSRRLEGDFLAVNASFATRELIRKTHHGGRELYVWTVDDPMTMSALISRGVDGLITNVPAKARSVLAERDDMPPVSRLLVDLADRFRIPPPYQPNALIDSP</sequence>
<dbReference type="PANTHER" id="PTHR46211:SF8">
    <property type="entry name" value="PHOSPHODIESTERASE"/>
    <property type="match status" value="1"/>
</dbReference>
<keyword evidence="4" id="KW-1185">Reference proteome</keyword>
<dbReference type="InterPro" id="IPR017946">
    <property type="entry name" value="PLC-like_Pdiesterase_TIM-brl"/>
</dbReference>
<feature type="transmembrane region" description="Helical" evidence="1">
    <location>
        <begin position="228"/>
        <end position="252"/>
    </location>
</feature>
<dbReference type="Gene3D" id="3.20.20.190">
    <property type="entry name" value="Phosphatidylinositol (PI) phosphodiesterase"/>
    <property type="match status" value="1"/>
</dbReference>
<evidence type="ECO:0000313" key="3">
    <source>
        <dbReference type="EMBL" id="QDV75298.1"/>
    </source>
</evidence>
<feature type="transmembrane region" description="Helical" evidence="1">
    <location>
        <begin position="164"/>
        <end position="184"/>
    </location>
</feature>
<reference evidence="3 4" key="1">
    <citation type="submission" date="2019-02" db="EMBL/GenBank/DDBJ databases">
        <title>Deep-cultivation of Planctomycetes and their phenomic and genomic characterization uncovers novel biology.</title>
        <authorList>
            <person name="Wiegand S."/>
            <person name="Jogler M."/>
            <person name="Boedeker C."/>
            <person name="Pinto D."/>
            <person name="Vollmers J."/>
            <person name="Rivas-Marin E."/>
            <person name="Kohn T."/>
            <person name="Peeters S.H."/>
            <person name="Heuer A."/>
            <person name="Rast P."/>
            <person name="Oberbeckmann S."/>
            <person name="Bunk B."/>
            <person name="Jeske O."/>
            <person name="Meyerdierks A."/>
            <person name="Storesund J.E."/>
            <person name="Kallscheuer N."/>
            <person name="Luecker S."/>
            <person name="Lage O.M."/>
            <person name="Pohl T."/>
            <person name="Merkel B.J."/>
            <person name="Hornburger P."/>
            <person name="Mueller R.-W."/>
            <person name="Bruemmer F."/>
            <person name="Labrenz M."/>
            <person name="Spormann A.M."/>
            <person name="Op den Camp H."/>
            <person name="Overmann J."/>
            <person name="Amann R."/>
            <person name="Jetten M.S.M."/>
            <person name="Mascher T."/>
            <person name="Medema M.H."/>
            <person name="Devos D.P."/>
            <person name="Kaster A.-K."/>
            <person name="Ovreas L."/>
            <person name="Rohde M."/>
            <person name="Galperin M.Y."/>
            <person name="Jogler C."/>
        </authorList>
    </citation>
    <scope>NUCLEOTIDE SEQUENCE [LARGE SCALE GENOMIC DNA]</scope>
    <source>
        <strain evidence="3 4">Spa11</strain>
    </source>
</reference>
<dbReference type="PANTHER" id="PTHR46211">
    <property type="entry name" value="GLYCEROPHOSPHORYL DIESTER PHOSPHODIESTERASE"/>
    <property type="match status" value="1"/>
</dbReference>
<evidence type="ECO:0000313" key="4">
    <source>
        <dbReference type="Proteomes" id="UP000316426"/>
    </source>
</evidence>
<organism evidence="3 4">
    <name type="scientific">Botrimarina mediterranea</name>
    <dbReference type="NCBI Taxonomy" id="2528022"/>
    <lineage>
        <taxon>Bacteria</taxon>
        <taxon>Pseudomonadati</taxon>
        <taxon>Planctomycetota</taxon>
        <taxon>Planctomycetia</taxon>
        <taxon>Pirellulales</taxon>
        <taxon>Lacipirellulaceae</taxon>
        <taxon>Botrimarina</taxon>
    </lineage>
</organism>
<protein>
    <submittedName>
        <fullName evidence="3">Glycerophosphoryl diester phosphodiesterase</fullName>
        <ecNumber evidence="3">3.1.4.46</ecNumber>
    </submittedName>
</protein>
<feature type="transmembrane region" description="Helical" evidence="1">
    <location>
        <begin position="264"/>
        <end position="292"/>
    </location>
</feature>
<dbReference type="KEGG" id="bmei:Spa11_35120"/>
<dbReference type="Proteomes" id="UP000316426">
    <property type="component" value="Chromosome"/>
</dbReference>
<dbReference type="InterPro" id="IPR030395">
    <property type="entry name" value="GP_PDE_dom"/>
</dbReference>